<dbReference type="Pfam" id="PF00067">
    <property type="entry name" value="p450"/>
    <property type="match status" value="1"/>
</dbReference>
<evidence type="ECO:0000256" key="6">
    <source>
        <dbReference type="RuleBase" id="RU000461"/>
    </source>
</evidence>
<dbReference type="Gene3D" id="1.10.630.10">
    <property type="entry name" value="Cytochrome P450"/>
    <property type="match status" value="1"/>
</dbReference>
<dbReference type="GO" id="GO:0052615">
    <property type="term" value="F:ent-kaurene oxidase activity"/>
    <property type="evidence" value="ECO:0007669"/>
    <property type="project" value="InterPro"/>
</dbReference>
<dbReference type="InterPro" id="IPR017972">
    <property type="entry name" value="Cyt_P450_CS"/>
</dbReference>
<dbReference type="GO" id="GO:0009686">
    <property type="term" value="P:gibberellin biosynthetic process"/>
    <property type="evidence" value="ECO:0007669"/>
    <property type="project" value="InterPro"/>
</dbReference>
<accession>M1AUB8</accession>
<dbReference type="InterPro" id="IPR001128">
    <property type="entry name" value="Cyt_P450"/>
</dbReference>
<dbReference type="HOGENOM" id="CLU_001570_29_6_1"/>
<keyword evidence="6" id="KW-0560">Oxidoreductase</keyword>
<dbReference type="STRING" id="4113.M1AUB8"/>
<evidence type="ECO:0000313" key="8">
    <source>
        <dbReference type="Proteomes" id="UP000011115"/>
    </source>
</evidence>
<dbReference type="PANTHER" id="PTHR47283:SF1">
    <property type="entry name" value="ENT-KAURENE OXIDASE, CHLOROPLASTIC"/>
    <property type="match status" value="1"/>
</dbReference>
<dbReference type="EnsemblPlants" id="PGSC0003DMT400030495">
    <property type="protein sequence ID" value="PGSC0003DMT400030495"/>
    <property type="gene ID" value="PGSC0003DMG402011679"/>
</dbReference>
<keyword evidence="6" id="KW-0479">Metal-binding</keyword>
<keyword evidence="3" id="KW-0812">Transmembrane</keyword>
<dbReference type="Gramene" id="PGSC0003DMT400030495">
    <property type="protein sequence ID" value="PGSC0003DMT400030495"/>
    <property type="gene ID" value="PGSC0003DMG402011679"/>
</dbReference>
<reference evidence="7" key="2">
    <citation type="submission" date="2015-06" db="UniProtKB">
        <authorList>
            <consortium name="EnsemblPlants"/>
        </authorList>
    </citation>
    <scope>IDENTIFICATION</scope>
    <source>
        <strain evidence="7">DM1-3 516 R44</strain>
    </source>
</reference>
<proteinExistence type="inferred from homology"/>
<dbReference type="OMA" id="FKWRLAG"/>
<dbReference type="GO" id="GO:0005506">
    <property type="term" value="F:iron ion binding"/>
    <property type="evidence" value="ECO:0007669"/>
    <property type="project" value="InterPro"/>
</dbReference>
<evidence type="ECO:0000313" key="7">
    <source>
        <dbReference type="EnsemblPlants" id="PGSC0003DMT400030495"/>
    </source>
</evidence>
<keyword evidence="6" id="KW-0349">Heme</keyword>
<dbReference type="GO" id="GO:0020037">
    <property type="term" value="F:heme binding"/>
    <property type="evidence" value="ECO:0007669"/>
    <property type="project" value="InterPro"/>
</dbReference>
<dbReference type="eggNOG" id="KOG0156">
    <property type="taxonomic scope" value="Eukaryota"/>
</dbReference>
<dbReference type="GO" id="GO:0016020">
    <property type="term" value="C:membrane"/>
    <property type="evidence" value="ECO:0007669"/>
    <property type="project" value="UniProtKB-SubCell"/>
</dbReference>
<keyword evidence="6" id="KW-0503">Monooxygenase</keyword>
<dbReference type="Proteomes" id="UP000011115">
    <property type="component" value="Unassembled WGS sequence"/>
</dbReference>
<sequence length="64" mass="7007">MAFGAGKRVCAGAQQAMTISCTAIARLIQEFEWSLKEGEEENVATIGLTTHKLHPMLAHIKPRN</sequence>
<dbReference type="InterPro" id="IPR036396">
    <property type="entry name" value="Cyt_P450_sf"/>
</dbReference>
<keyword evidence="8" id="KW-1185">Reference proteome</keyword>
<protein>
    <submittedName>
        <fullName evidence="7">Ent-kaurene oxidase</fullName>
    </submittedName>
</protein>
<keyword evidence="5" id="KW-0472">Membrane</keyword>
<dbReference type="SUPFAM" id="SSF48264">
    <property type="entry name" value="Cytochrome P450"/>
    <property type="match status" value="1"/>
</dbReference>
<evidence type="ECO:0000256" key="5">
    <source>
        <dbReference type="ARBA" id="ARBA00023136"/>
    </source>
</evidence>
<dbReference type="InParanoid" id="M1AUB8"/>
<dbReference type="PANTHER" id="PTHR47283">
    <property type="entry name" value="ENT-KAURENE OXIDASE, CHLOROPLASTIC"/>
    <property type="match status" value="1"/>
</dbReference>
<organism evidence="7 8">
    <name type="scientific">Solanum tuberosum</name>
    <name type="common">Potato</name>
    <dbReference type="NCBI Taxonomy" id="4113"/>
    <lineage>
        <taxon>Eukaryota</taxon>
        <taxon>Viridiplantae</taxon>
        <taxon>Streptophyta</taxon>
        <taxon>Embryophyta</taxon>
        <taxon>Tracheophyta</taxon>
        <taxon>Spermatophyta</taxon>
        <taxon>Magnoliopsida</taxon>
        <taxon>eudicotyledons</taxon>
        <taxon>Gunneridae</taxon>
        <taxon>Pentapetalae</taxon>
        <taxon>asterids</taxon>
        <taxon>lamiids</taxon>
        <taxon>Solanales</taxon>
        <taxon>Solanaceae</taxon>
        <taxon>Solanoideae</taxon>
        <taxon>Solaneae</taxon>
        <taxon>Solanum</taxon>
    </lineage>
</organism>
<name>M1AUB8_SOLTU</name>
<dbReference type="AlphaFoldDB" id="M1AUB8"/>
<keyword evidence="6" id="KW-0408">Iron</keyword>
<keyword evidence="4" id="KW-1133">Transmembrane helix</keyword>
<evidence type="ECO:0000256" key="4">
    <source>
        <dbReference type="ARBA" id="ARBA00022989"/>
    </source>
</evidence>
<comment type="subcellular location">
    <subcellularLocation>
        <location evidence="1">Membrane</location>
        <topology evidence="1">Single-pass membrane protein</topology>
    </subcellularLocation>
</comment>
<comment type="similarity">
    <text evidence="2 6">Belongs to the cytochrome P450 family.</text>
</comment>
<evidence type="ECO:0000256" key="2">
    <source>
        <dbReference type="ARBA" id="ARBA00010617"/>
    </source>
</evidence>
<reference evidence="8" key="1">
    <citation type="journal article" date="2011" name="Nature">
        <title>Genome sequence and analysis of the tuber crop potato.</title>
        <authorList>
            <consortium name="The Potato Genome Sequencing Consortium"/>
        </authorList>
    </citation>
    <scope>NUCLEOTIDE SEQUENCE [LARGE SCALE GENOMIC DNA]</scope>
    <source>
        <strain evidence="8">cv. DM1-3 516 R44</strain>
    </source>
</reference>
<dbReference type="PROSITE" id="PS51257">
    <property type="entry name" value="PROKAR_LIPOPROTEIN"/>
    <property type="match status" value="1"/>
</dbReference>
<evidence type="ECO:0000256" key="1">
    <source>
        <dbReference type="ARBA" id="ARBA00004167"/>
    </source>
</evidence>
<dbReference type="PROSITE" id="PS00086">
    <property type="entry name" value="CYTOCHROME_P450"/>
    <property type="match status" value="1"/>
</dbReference>
<evidence type="ECO:0000256" key="3">
    <source>
        <dbReference type="ARBA" id="ARBA00022692"/>
    </source>
</evidence>
<dbReference type="PaxDb" id="4113-PGSC0003DMT400030495"/>
<dbReference type="GO" id="GO:0010241">
    <property type="term" value="P:ent-kaurene oxidation to kaurenoic acid"/>
    <property type="evidence" value="ECO:0007669"/>
    <property type="project" value="InterPro"/>
</dbReference>
<dbReference type="InterPro" id="IPR044225">
    <property type="entry name" value="KO_chloroplastic"/>
</dbReference>